<feature type="domain" description="PKS/mFAS DH" evidence="7">
    <location>
        <begin position="1"/>
        <end position="167"/>
    </location>
</feature>
<dbReference type="PROSITE" id="PS00012">
    <property type="entry name" value="PHOSPHOPANTETHEINE"/>
    <property type="match status" value="1"/>
</dbReference>
<name>A0A451A979_9GAMM</name>
<evidence type="ECO:0000256" key="5">
    <source>
        <dbReference type="PROSITE-ProRule" id="PRU01363"/>
    </source>
</evidence>
<proteinExistence type="inferred from homology"/>
<keyword evidence="4" id="KW-0808">Transferase</keyword>
<dbReference type="CDD" id="cd08955">
    <property type="entry name" value="KR_2_FAS_SDR_x"/>
    <property type="match status" value="1"/>
</dbReference>
<evidence type="ECO:0000256" key="3">
    <source>
        <dbReference type="ARBA" id="ARBA00022553"/>
    </source>
</evidence>
<dbReference type="SMART" id="SM00822">
    <property type="entry name" value="PKS_KR"/>
    <property type="match status" value="1"/>
</dbReference>
<feature type="region of interest" description="C-terminal hotdog fold" evidence="5">
    <location>
        <begin position="24"/>
        <end position="167"/>
    </location>
</feature>
<dbReference type="EMBL" id="CAADFX010000180">
    <property type="protein sequence ID" value="VFK62583.1"/>
    <property type="molecule type" value="Genomic_DNA"/>
</dbReference>
<evidence type="ECO:0000256" key="1">
    <source>
        <dbReference type="ARBA" id="ARBA00006484"/>
    </source>
</evidence>
<dbReference type="PANTHER" id="PTHR43775">
    <property type="entry name" value="FATTY ACID SYNTHASE"/>
    <property type="match status" value="1"/>
</dbReference>
<dbReference type="InterPro" id="IPR036291">
    <property type="entry name" value="NAD(P)-bd_dom_sf"/>
</dbReference>
<dbReference type="InterPro" id="IPR013968">
    <property type="entry name" value="PKS_KR"/>
</dbReference>
<keyword evidence="2" id="KW-0596">Phosphopantetheine</keyword>
<gene>
    <name evidence="8" type="ORF">BECKTUN1418D_GA0071000_11802</name>
</gene>
<dbReference type="InterPro" id="IPR049900">
    <property type="entry name" value="PKS_mFAS_DH"/>
</dbReference>
<dbReference type="PROSITE" id="PS52019">
    <property type="entry name" value="PKS_MFAS_DH"/>
    <property type="match status" value="1"/>
</dbReference>
<dbReference type="GO" id="GO:0006633">
    <property type="term" value="P:fatty acid biosynthetic process"/>
    <property type="evidence" value="ECO:0007669"/>
    <property type="project" value="TreeGrafter"/>
</dbReference>
<evidence type="ECO:0000313" key="8">
    <source>
        <dbReference type="EMBL" id="VFK62583.1"/>
    </source>
</evidence>
<dbReference type="SUPFAM" id="SSF51735">
    <property type="entry name" value="NAD(P)-binding Rossmann-fold domains"/>
    <property type="match status" value="2"/>
</dbReference>
<dbReference type="InterPro" id="IPR057326">
    <property type="entry name" value="KR_dom"/>
</dbReference>
<reference evidence="8" key="1">
    <citation type="submission" date="2019-02" db="EMBL/GenBank/DDBJ databases">
        <authorList>
            <person name="Gruber-Vodicka R. H."/>
            <person name="Seah K. B. B."/>
        </authorList>
    </citation>
    <scope>NUCLEOTIDE SEQUENCE</scope>
    <source>
        <strain evidence="8">BECK_BY1</strain>
    </source>
</reference>
<dbReference type="Gene3D" id="3.40.50.720">
    <property type="entry name" value="NAD(P)-binding Rossmann-like Domain"/>
    <property type="match status" value="1"/>
</dbReference>
<dbReference type="InterPro" id="IPR050091">
    <property type="entry name" value="PKS_NRPS_Biosynth_Enz"/>
</dbReference>
<dbReference type="InterPro" id="IPR036736">
    <property type="entry name" value="ACP-like_sf"/>
</dbReference>
<accession>A0A451A979</accession>
<dbReference type="InterPro" id="IPR049551">
    <property type="entry name" value="PKS_DH_C"/>
</dbReference>
<evidence type="ECO:0000259" key="7">
    <source>
        <dbReference type="PROSITE" id="PS52019"/>
    </source>
</evidence>
<dbReference type="SMART" id="SM01294">
    <property type="entry name" value="PKS_PP_betabranch"/>
    <property type="match status" value="1"/>
</dbReference>
<dbReference type="PROSITE" id="PS50075">
    <property type="entry name" value="CARRIER"/>
    <property type="match status" value="1"/>
</dbReference>
<dbReference type="PANTHER" id="PTHR43775:SF37">
    <property type="entry name" value="SI:DKEY-61P9.11"/>
    <property type="match status" value="1"/>
</dbReference>
<feature type="domain" description="Carrier" evidence="6">
    <location>
        <begin position="697"/>
        <end position="772"/>
    </location>
</feature>
<comment type="similarity">
    <text evidence="1">Belongs to the short-chain dehydrogenases/reductases (SDR) family.</text>
</comment>
<dbReference type="Gene3D" id="1.10.1200.10">
    <property type="entry name" value="ACP-like"/>
    <property type="match status" value="1"/>
</dbReference>
<dbReference type="SMART" id="SM00823">
    <property type="entry name" value="PKS_PP"/>
    <property type="match status" value="1"/>
</dbReference>
<dbReference type="GO" id="GO:0031177">
    <property type="term" value="F:phosphopantetheine binding"/>
    <property type="evidence" value="ECO:0007669"/>
    <property type="project" value="InterPro"/>
</dbReference>
<dbReference type="SUPFAM" id="SSF47336">
    <property type="entry name" value="ACP-like"/>
    <property type="match status" value="1"/>
</dbReference>
<keyword evidence="3" id="KW-0597">Phosphoprotein</keyword>
<dbReference type="Gene3D" id="3.10.129.110">
    <property type="entry name" value="Polyketide synthase dehydratase"/>
    <property type="match status" value="1"/>
</dbReference>
<dbReference type="InterPro" id="IPR006162">
    <property type="entry name" value="Ppantetheine_attach_site"/>
</dbReference>
<organism evidence="8">
    <name type="scientific">Candidatus Kentrum sp. TUN</name>
    <dbReference type="NCBI Taxonomy" id="2126343"/>
    <lineage>
        <taxon>Bacteria</taxon>
        <taxon>Pseudomonadati</taxon>
        <taxon>Pseudomonadota</taxon>
        <taxon>Gammaproteobacteria</taxon>
        <taxon>Candidatus Kentrum</taxon>
    </lineage>
</organism>
<evidence type="ECO:0000256" key="2">
    <source>
        <dbReference type="ARBA" id="ARBA00022450"/>
    </source>
</evidence>
<dbReference type="Pfam" id="PF00550">
    <property type="entry name" value="PP-binding"/>
    <property type="match status" value="1"/>
</dbReference>
<dbReference type="Pfam" id="PF08659">
    <property type="entry name" value="KR"/>
    <property type="match status" value="1"/>
</dbReference>
<dbReference type="AlphaFoldDB" id="A0A451A979"/>
<dbReference type="InterPro" id="IPR020806">
    <property type="entry name" value="PKS_PP-bd"/>
</dbReference>
<dbReference type="Pfam" id="PF14765">
    <property type="entry name" value="PS-DH"/>
    <property type="match status" value="1"/>
</dbReference>
<dbReference type="GO" id="GO:0004312">
    <property type="term" value="F:fatty acid synthase activity"/>
    <property type="evidence" value="ECO:0007669"/>
    <property type="project" value="TreeGrafter"/>
</dbReference>
<dbReference type="InterPro" id="IPR009081">
    <property type="entry name" value="PP-bd_ACP"/>
</dbReference>
<protein>
    <submittedName>
        <fullName evidence="8">Phosphopantetheine attachment site</fullName>
    </submittedName>
</protein>
<feature type="region of interest" description="N-terminal hotdog fold" evidence="5">
    <location>
        <begin position="1"/>
        <end position="7"/>
    </location>
</feature>
<evidence type="ECO:0000259" key="6">
    <source>
        <dbReference type="PROSITE" id="PS50075"/>
    </source>
</evidence>
<comment type="caution">
    <text evidence="5">Lacks conserved residue(s) required for the propagation of feature annotation.</text>
</comment>
<dbReference type="InterPro" id="IPR042104">
    <property type="entry name" value="PKS_dehydratase_sf"/>
</dbReference>
<evidence type="ECO:0000256" key="4">
    <source>
        <dbReference type="ARBA" id="ARBA00022679"/>
    </source>
</evidence>
<sequence>MLIADQVEKRSDVVDLAKLQKQCDTQFSGTDYYSMMAQESSVNLGPSFQAIKQFLLGDGMSLSQIELPESLVSQANDYQLHPVLIDATFQAAIASSTLGKGTYLPISVGKLHRYHHSGGNRFWGGTQTINSGEQTVTTNILLLDESGIPVAEIEGFTMGRVSPATIQHHFQKKPDDLYEVSWRAHQLGIEKTVTDASPGTWLIFADRSGAGEELAEHLKESGNTCVMVYPEQTLPRRELIGSRTRDGENIWHVDPTEPGDFERLFMDTLREETLSLRGIVHLWSLDIPDASQLTTETLVEARILGCGSVLHLLQAEIKQNQSARLWLITRNAVNPEQMPSTLAVAQAPLWGMGKVIAREHPELWGGIIDNPKAADLLAEITSESNEGQVAYRNNQRYVARLVKSNMPASDSSAPLQLSLQPDNSYLITGGLGALGLEVARWMVDEGVRHLVLTGRHGPSDEAQEILTQLEKTGARILVAGADVSNRAQVVRLLEEIDANMPPIRGIIHAAGILDDGVLLQQNLERFDKVMAPKVSGTWHLHTLTQNQPLDFFVCFSSMASLLGSPGQSNYAAANAFMDALAHHRRAMDLPGLSVNWGTWAKVGMTVDLDTRQKDRLVAMGIATLDPERGISLLGELMRQTESIQVGVSPVNWSKFLKQFPVVPAFLSELHRALPDKPSRPADFVERLKKIPPEKQRDYLSAHIQSELNRVLGFDPSQPMDPQKGFSDLGMDSLMVMESRNRLQASFGHPLSSTLLFNYSTLDTLVDYIANEILASEALISTESSAKRDKTTKASKDVLSEVKQLSEKDLEDLIDNELESLG</sequence>